<dbReference type="AlphaFoldDB" id="A0AAV7HI33"/>
<dbReference type="InterPro" id="IPR002182">
    <property type="entry name" value="NB-ARC"/>
</dbReference>
<accession>A0AAV7HI33</accession>
<dbReference type="GO" id="GO:0043531">
    <property type="term" value="F:ADP binding"/>
    <property type="evidence" value="ECO:0007669"/>
    <property type="project" value="InterPro"/>
</dbReference>
<dbReference type="Pfam" id="PF00931">
    <property type="entry name" value="NB-ARC"/>
    <property type="match status" value="1"/>
</dbReference>
<sequence length="189" mass="21235">MKEIFVLESNLRKQDDDYYSIIESYFSKNKDTVVKYCELPQVSLREKANKVLSLPGGDLHSALGNEEDPTDGKSKPVLTGQLPDLNDTGGLEDDEFGSSSKNPVDEGVRDLTSAPLVDDLFGCMAMTTLLQHVYKDEITDEFDLKMWVCVSNNFDVKKIIADMLESLKMNRPPLDTLYALQKSLKSEIM</sequence>
<evidence type="ECO:0000313" key="3">
    <source>
        <dbReference type="EMBL" id="KAH0467582.1"/>
    </source>
</evidence>
<dbReference type="InterPro" id="IPR039273">
    <property type="entry name" value="TEPSIN"/>
</dbReference>
<dbReference type="Proteomes" id="UP000775213">
    <property type="component" value="Unassembled WGS sequence"/>
</dbReference>
<reference evidence="3 4" key="1">
    <citation type="journal article" date="2021" name="Hortic Res">
        <title>Chromosome-scale assembly of the Dendrobium chrysotoxum genome enhances the understanding of orchid evolution.</title>
        <authorList>
            <person name="Zhang Y."/>
            <person name="Zhang G.Q."/>
            <person name="Zhang D."/>
            <person name="Liu X.D."/>
            <person name="Xu X.Y."/>
            <person name="Sun W.H."/>
            <person name="Yu X."/>
            <person name="Zhu X."/>
            <person name="Wang Z.W."/>
            <person name="Zhao X."/>
            <person name="Zhong W.Y."/>
            <person name="Chen H."/>
            <person name="Yin W.L."/>
            <person name="Huang T."/>
            <person name="Niu S.C."/>
            <person name="Liu Z.J."/>
        </authorList>
    </citation>
    <scope>NUCLEOTIDE SEQUENCE [LARGE SCALE GENOMIC DNA]</scope>
    <source>
        <strain evidence="3">Lindl</strain>
    </source>
</reference>
<feature type="domain" description="NB-ARC" evidence="2">
    <location>
        <begin position="127"/>
        <end position="170"/>
    </location>
</feature>
<feature type="region of interest" description="Disordered" evidence="1">
    <location>
        <begin position="58"/>
        <end position="107"/>
    </location>
</feature>
<gene>
    <name evidence="3" type="ORF">IEQ34_002615</name>
</gene>
<comment type="caution">
    <text evidence="3">The sequence shown here is derived from an EMBL/GenBank/DDBJ whole genome shotgun (WGS) entry which is preliminary data.</text>
</comment>
<evidence type="ECO:0000259" key="2">
    <source>
        <dbReference type="Pfam" id="PF00931"/>
    </source>
</evidence>
<dbReference type="PANTHER" id="PTHR21514">
    <property type="entry name" value="AP-4 COMPLEX ACCESSORY SUBUNIT TEPSIN"/>
    <property type="match status" value="1"/>
</dbReference>
<name>A0AAV7HI33_DENCH</name>
<keyword evidence="4" id="KW-1185">Reference proteome</keyword>
<dbReference type="Gene3D" id="3.40.50.300">
    <property type="entry name" value="P-loop containing nucleotide triphosphate hydrolases"/>
    <property type="match status" value="1"/>
</dbReference>
<evidence type="ECO:0000256" key="1">
    <source>
        <dbReference type="SAM" id="MobiDB-lite"/>
    </source>
</evidence>
<dbReference type="EMBL" id="JAGFBR010000004">
    <property type="protein sequence ID" value="KAH0467582.1"/>
    <property type="molecule type" value="Genomic_DNA"/>
</dbReference>
<organism evidence="3 4">
    <name type="scientific">Dendrobium chrysotoxum</name>
    <name type="common">Orchid</name>
    <dbReference type="NCBI Taxonomy" id="161865"/>
    <lineage>
        <taxon>Eukaryota</taxon>
        <taxon>Viridiplantae</taxon>
        <taxon>Streptophyta</taxon>
        <taxon>Embryophyta</taxon>
        <taxon>Tracheophyta</taxon>
        <taxon>Spermatophyta</taxon>
        <taxon>Magnoliopsida</taxon>
        <taxon>Liliopsida</taxon>
        <taxon>Asparagales</taxon>
        <taxon>Orchidaceae</taxon>
        <taxon>Epidendroideae</taxon>
        <taxon>Malaxideae</taxon>
        <taxon>Dendrobiinae</taxon>
        <taxon>Dendrobium</taxon>
    </lineage>
</organism>
<proteinExistence type="predicted"/>
<evidence type="ECO:0000313" key="4">
    <source>
        <dbReference type="Proteomes" id="UP000775213"/>
    </source>
</evidence>
<dbReference type="PANTHER" id="PTHR21514:SF0">
    <property type="entry name" value="AP-4 COMPLEX ACCESSORY SUBUNIT TEPSIN"/>
    <property type="match status" value="1"/>
</dbReference>
<dbReference type="InterPro" id="IPR027417">
    <property type="entry name" value="P-loop_NTPase"/>
</dbReference>
<dbReference type="GO" id="GO:0032588">
    <property type="term" value="C:trans-Golgi network membrane"/>
    <property type="evidence" value="ECO:0007669"/>
    <property type="project" value="TreeGrafter"/>
</dbReference>
<protein>
    <recommendedName>
        <fullName evidence="2">NB-ARC domain-containing protein</fullName>
    </recommendedName>
</protein>